<dbReference type="GO" id="GO:0015774">
    <property type="term" value="P:polysaccharide transport"/>
    <property type="evidence" value="ECO:0007669"/>
    <property type="project" value="InterPro"/>
</dbReference>
<evidence type="ECO:0000313" key="2">
    <source>
        <dbReference type="Proteomes" id="UP000249422"/>
    </source>
</evidence>
<evidence type="ECO:0000313" key="1">
    <source>
        <dbReference type="EMBL" id="RAJ04755.1"/>
    </source>
</evidence>
<protein>
    <submittedName>
        <fullName evidence="1">Capsular polysaccharide export protein</fullName>
    </submittedName>
</protein>
<proteinExistence type="predicted"/>
<dbReference type="InterPro" id="IPR007833">
    <property type="entry name" value="Capsule_polysaccharide_synth"/>
</dbReference>
<dbReference type="AlphaFoldDB" id="A0AAX1PI46"/>
<name>A0AAX1PI46_AERSA</name>
<comment type="caution">
    <text evidence="1">The sequence shown here is derived from an EMBL/GenBank/DDBJ whole genome shotgun (WGS) entry which is preliminary data.</text>
</comment>
<reference evidence="1 2" key="1">
    <citation type="submission" date="2018-06" db="EMBL/GenBank/DDBJ databases">
        <title>Freshwater and sediment microbial communities from various areas in North America, analyzing microbe dynamics in response to fracking.</title>
        <authorList>
            <person name="Lamendella R."/>
        </authorList>
    </citation>
    <scope>NUCLEOTIDE SEQUENCE [LARGE SCALE GENOMIC DNA]</scope>
    <source>
        <strain evidence="1 2">17</strain>
    </source>
</reference>
<organism evidence="1 2">
    <name type="scientific">Aeromonas salmonicida</name>
    <dbReference type="NCBI Taxonomy" id="645"/>
    <lineage>
        <taxon>Bacteria</taxon>
        <taxon>Pseudomonadati</taxon>
        <taxon>Pseudomonadota</taxon>
        <taxon>Gammaproteobacteria</taxon>
        <taxon>Aeromonadales</taxon>
        <taxon>Aeromonadaceae</taxon>
        <taxon>Aeromonas</taxon>
    </lineage>
</organism>
<gene>
    <name evidence="1" type="ORF">DEU50_108137</name>
</gene>
<dbReference type="Pfam" id="PF05159">
    <property type="entry name" value="Capsule_synth"/>
    <property type="match status" value="1"/>
</dbReference>
<dbReference type="Proteomes" id="UP000249422">
    <property type="component" value="Unassembled WGS sequence"/>
</dbReference>
<dbReference type="GO" id="GO:0000271">
    <property type="term" value="P:polysaccharide biosynthetic process"/>
    <property type="evidence" value="ECO:0007669"/>
    <property type="project" value="InterPro"/>
</dbReference>
<sequence>MKILLLQGPLGPFFQTLSHTLSEAGHEVYKIHFNGGDECWPCVGHNERFTGKPDTWNTFFRRFIKRHRIDSLICYGDCRYYHLQAIRICKLKKIAVWAMEEGYLRPDYVTLEQGGVNAFSPLYAKRDQLAEMQWPAPYDAPLQVGKTFGRRAWYASRYHISKNLFHWRYPHFVNHRPWSLYQEAKGWVAGGLVKWRYRWSDRSLLRALPQHKGHIFFVPLQVTEDFQIREHSDLSGVEEMVAQVMNSFARHARSEDVLLFKHHPMDRGYVSYQSQINRLVTLLGLEGRVFYGYDLPLPTLYPLLKGVITINSTVGLSALLHDVPTFCMGRALYDLPGLTTRGTLEKFWHKQSPVCSDTFERMRQSLLHLTQLNASFYRHLELSAMAVMQKIHRHSEQVAPTKQGVASRLSSCLIGAIGALGTFGLLSEEMLTPMALL</sequence>
<dbReference type="RefSeq" id="WP_111588656.1">
    <property type="nucleotide sequence ID" value="NZ_CAWNWF010000008.1"/>
</dbReference>
<accession>A0AAX1PI46</accession>
<dbReference type="EMBL" id="QLLM01000008">
    <property type="protein sequence ID" value="RAJ04755.1"/>
    <property type="molecule type" value="Genomic_DNA"/>
</dbReference>
<dbReference type="CDD" id="cd16441">
    <property type="entry name" value="beta_Kdo_transferase_KpsS"/>
    <property type="match status" value="1"/>
</dbReference>